<dbReference type="NCBIfam" id="NF047798">
    <property type="entry name" value="leader_Chryseo"/>
    <property type="match status" value="1"/>
</dbReference>
<gene>
    <name evidence="2" type="ORF">NCTC13560_02650</name>
    <name evidence="1" type="ORF">SAMN05421682_103187</name>
</gene>
<dbReference type="Proteomes" id="UP000185725">
    <property type="component" value="Unassembled WGS sequence"/>
</dbReference>
<evidence type="ECO:0000313" key="3">
    <source>
        <dbReference type="Proteomes" id="UP000185725"/>
    </source>
</evidence>
<accession>A0A381FDL3</accession>
<evidence type="ECO:0000313" key="4">
    <source>
        <dbReference type="Proteomes" id="UP000255231"/>
    </source>
</evidence>
<dbReference type="Proteomes" id="UP000255231">
    <property type="component" value="Unassembled WGS sequence"/>
</dbReference>
<protein>
    <recommendedName>
        <fullName evidence="5">Bacteriocin</fullName>
    </recommendedName>
</protein>
<reference evidence="1 3" key="1">
    <citation type="submission" date="2017-01" db="EMBL/GenBank/DDBJ databases">
        <authorList>
            <person name="Varghese N."/>
            <person name="Submissions S."/>
        </authorList>
    </citation>
    <scope>NUCLEOTIDE SEQUENCE [LARGE SCALE GENOMIC DNA]</scope>
    <source>
        <strain evidence="1 3">ATCC 27950</strain>
    </source>
</reference>
<organism evidence="2 4">
    <name type="scientific">Chryseobacterium indoltheticum</name>
    <dbReference type="NCBI Taxonomy" id="254"/>
    <lineage>
        <taxon>Bacteria</taxon>
        <taxon>Pseudomonadati</taxon>
        <taxon>Bacteroidota</taxon>
        <taxon>Flavobacteriia</taxon>
        <taxon>Flavobacteriales</taxon>
        <taxon>Weeksellaceae</taxon>
        <taxon>Chryseobacterium group</taxon>
        <taxon>Chryseobacterium</taxon>
    </lineage>
</organism>
<name>A0A381FDL3_9FLAO</name>
<dbReference type="EMBL" id="UFVS01000001">
    <property type="protein sequence ID" value="SUX44650.1"/>
    <property type="molecule type" value="Genomic_DNA"/>
</dbReference>
<dbReference type="EMBL" id="FTMF01000003">
    <property type="protein sequence ID" value="SIQ21328.1"/>
    <property type="molecule type" value="Genomic_DNA"/>
</dbReference>
<sequence>MKNLKKLSKKNLKEIHGGGYGENDWGVCRVNGAWVPTKCLDRCPNGTDPICLAPEV</sequence>
<dbReference type="GeneID" id="303675943"/>
<proteinExistence type="predicted"/>
<reference evidence="2 4" key="2">
    <citation type="submission" date="2018-06" db="EMBL/GenBank/DDBJ databases">
        <authorList>
            <consortium name="Pathogen Informatics"/>
            <person name="Doyle S."/>
        </authorList>
    </citation>
    <scope>NUCLEOTIDE SEQUENCE [LARGE SCALE GENOMIC DNA]</scope>
    <source>
        <strain evidence="2 4">NCTC13560</strain>
    </source>
</reference>
<keyword evidence="3" id="KW-1185">Reference proteome</keyword>
<evidence type="ECO:0000313" key="2">
    <source>
        <dbReference type="EMBL" id="SUX44650.1"/>
    </source>
</evidence>
<evidence type="ECO:0000313" key="1">
    <source>
        <dbReference type="EMBL" id="SIQ21328.1"/>
    </source>
</evidence>
<evidence type="ECO:0008006" key="5">
    <source>
        <dbReference type="Google" id="ProtNLM"/>
    </source>
</evidence>
<dbReference type="InterPro" id="IPR058074">
    <property type="entry name" value="Bacteriocin-like"/>
</dbReference>
<dbReference type="AlphaFoldDB" id="A0A381FDL3"/>
<dbReference type="RefSeq" id="WP_164462480.1">
    <property type="nucleotide sequence ID" value="NZ_CP033929.1"/>
</dbReference>